<accession>A0A7G9RY60</accession>
<dbReference type="AlphaFoldDB" id="A0A7G9RY60"/>
<dbReference type="Proteomes" id="UP000515928">
    <property type="component" value="Chromosome"/>
</dbReference>
<dbReference type="KEGG" id="eio:H9L01_09205"/>
<gene>
    <name evidence="1" type="ORF">H9L01_09205</name>
</gene>
<dbReference type="PROSITE" id="PS51257">
    <property type="entry name" value="PROKAR_LIPOPROTEIN"/>
    <property type="match status" value="1"/>
</dbReference>
<sequence>MKKNSFLCFLYILLLAGCSGIESSEKKYEIPFLTRNKVHLFNEKTEKISRIAGQKKTWITFDMNSSEAVYIDNDGIMNYISNGVKESKQVSDRTMGVLVRNQIVYSINQLEDTYEVKIYRINGKAFDSTYSVKRQGRFLSWNYVGDSLLIAEYQDEENYTRMLEIDSNFGVHSIHEMNGYSEIYPMYIDDSIFIYSINNQGENQLVIRSGSEVIKKENLSFLSCKSILVDGSLYIITSNGKSHLFRFDLETYQLSLEEESNDEYQGLYYMNDDLILITDKNIIIGDEVKANISNKEIYIKYN</sequence>
<dbReference type="RefSeq" id="WP_187533663.1">
    <property type="nucleotide sequence ID" value="NZ_CBCSHU010000010.1"/>
</dbReference>
<evidence type="ECO:0008006" key="3">
    <source>
        <dbReference type="Google" id="ProtNLM"/>
    </source>
</evidence>
<dbReference type="EMBL" id="CP060715">
    <property type="protein sequence ID" value="QNN60535.1"/>
    <property type="molecule type" value="Genomic_DNA"/>
</dbReference>
<protein>
    <recommendedName>
        <fullName evidence="3">DUF5050 domain-containing protein</fullName>
    </recommendedName>
</protein>
<dbReference type="InterPro" id="IPR011044">
    <property type="entry name" value="Quino_amine_DH_bsu"/>
</dbReference>
<name>A0A7G9RY60_9FIRM</name>
<reference evidence="1 2" key="1">
    <citation type="submission" date="2020-08" db="EMBL/GenBank/DDBJ databases">
        <title>Genome sequence of Erysipelothrix inopinata DSM 15511T.</title>
        <authorList>
            <person name="Hyun D.-W."/>
            <person name="Bae J.-W."/>
        </authorList>
    </citation>
    <scope>NUCLEOTIDE SEQUENCE [LARGE SCALE GENOMIC DNA]</scope>
    <source>
        <strain evidence="1 2">DSM 15511</strain>
    </source>
</reference>
<evidence type="ECO:0000313" key="2">
    <source>
        <dbReference type="Proteomes" id="UP000515928"/>
    </source>
</evidence>
<keyword evidence="2" id="KW-1185">Reference proteome</keyword>
<dbReference type="SUPFAM" id="SSF50969">
    <property type="entry name" value="YVTN repeat-like/Quinoprotein amine dehydrogenase"/>
    <property type="match status" value="1"/>
</dbReference>
<proteinExistence type="predicted"/>
<evidence type="ECO:0000313" key="1">
    <source>
        <dbReference type="EMBL" id="QNN60535.1"/>
    </source>
</evidence>
<organism evidence="1 2">
    <name type="scientific">Erysipelothrix inopinata</name>
    <dbReference type="NCBI Taxonomy" id="225084"/>
    <lineage>
        <taxon>Bacteria</taxon>
        <taxon>Bacillati</taxon>
        <taxon>Bacillota</taxon>
        <taxon>Erysipelotrichia</taxon>
        <taxon>Erysipelotrichales</taxon>
        <taxon>Erysipelotrichaceae</taxon>
        <taxon>Erysipelothrix</taxon>
    </lineage>
</organism>